<gene>
    <name evidence="2" type="ORF">THTE_2470</name>
</gene>
<sequence>MSEFLFFKDLGIGLSNRLDEFGGNLLILHFHHKTASGTVKADWTLDPLCDGDSPGGRRQYIPNHVELQSSIHLIENLSLESSLTAEAVVDLGDALHSNGQIDIGCDVSHHGVRDEKLRSSISFFECRDIQDTATRIVQKDMELSDRIPSRHVQTHGGSDGVQAVQSEHGQDRQRHGCGGIHRLEAFENLERIREHQAVDLALFGVSNIAQKLLELLLFGQCRRVRCGSFGPPYDIADNLEVGFSRESNPTDESRTIHR</sequence>
<evidence type="ECO:0000313" key="2">
    <source>
        <dbReference type="EMBL" id="ASV75072.1"/>
    </source>
</evidence>
<protein>
    <submittedName>
        <fullName evidence="2">Uncharacterized protein</fullName>
    </submittedName>
</protein>
<proteinExistence type="predicted"/>
<evidence type="ECO:0000313" key="3">
    <source>
        <dbReference type="Proteomes" id="UP000215086"/>
    </source>
</evidence>
<reference evidence="2 3" key="1">
    <citation type="journal article" name="Front. Microbiol.">
        <title>Sugar Metabolism of the First Thermophilic Planctomycete Thermogutta terrifontis: Comparative Genomic and Transcriptomic Approaches.</title>
        <authorList>
            <person name="Elcheninov A.G."/>
            <person name="Menzel P."/>
            <person name="Gudbergsdottir S.R."/>
            <person name="Slesarev A.I."/>
            <person name="Kadnikov V.V."/>
            <person name="Krogh A."/>
            <person name="Bonch-Osmolovskaya E.A."/>
            <person name="Peng X."/>
            <person name="Kublanov I.V."/>
        </authorList>
    </citation>
    <scope>NUCLEOTIDE SEQUENCE [LARGE SCALE GENOMIC DNA]</scope>
    <source>
        <strain evidence="2 3">R1</strain>
    </source>
</reference>
<dbReference type="Proteomes" id="UP000215086">
    <property type="component" value="Chromosome"/>
</dbReference>
<dbReference type="KEGG" id="ttf:THTE_2470"/>
<evidence type="ECO:0000256" key="1">
    <source>
        <dbReference type="SAM" id="MobiDB-lite"/>
    </source>
</evidence>
<organism evidence="2 3">
    <name type="scientific">Thermogutta terrifontis</name>
    <dbReference type="NCBI Taxonomy" id="1331910"/>
    <lineage>
        <taxon>Bacteria</taxon>
        <taxon>Pseudomonadati</taxon>
        <taxon>Planctomycetota</taxon>
        <taxon>Planctomycetia</taxon>
        <taxon>Pirellulales</taxon>
        <taxon>Thermoguttaceae</taxon>
        <taxon>Thermogutta</taxon>
    </lineage>
</organism>
<name>A0A286RGL1_9BACT</name>
<dbReference type="AlphaFoldDB" id="A0A286RGL1"/>
<keyword evidence="3" id="KW-1185">Reference proteome</keyword>
<feature type="region of interest" description="Disordered" evidence="1">
    <location>
        <begin position="150"/>
        <end position="176"/>
    </location>
</feature>
<accession>A0A286RGL1</accession>
<dbReference type="EMBL" id="CP018477">
    <property type="protein sequence ID" value="ASV75072.1"/>
    <property type="molecule type" value="Genomic_DNA"/>
</dbReference>